<comment type="caution">
    <text evidence="2">The sequence shown here is derived from an EMBL/GenBank/DDBJ whole genome shotgun (WGS) entry which is preliminary data.</text>
</comment>
<accession>A0A836B0N7</accession>
<gene>
    <name evidence="2" type="ORF">HXX76_002202</name>
</gene>
<reference evidence="2" key="1">
    <citation type="journal article" date="2020" name="bioRxiv">
        <title>Comparative genomics of Chlamydomonas.</title>
        <authorList>
            <person name="Craig R.J."/>
            <person name="Hasan A.R."/>
            <person name="Ness R.W."/>
            <person name="Keightley P.D."/>
        </authorList>
    </citation>
    <scope>NUCLEOTIDE SEQUENCE</scope>
    <source>
        <strain evidence="2">SAG 7.73</strain>
    </source>
</reference>
<dbReference type="Proteomes" id="UP000650467">
    <property type="component" value="Unassembled WGS sequence"/>
</dbReference>
<evidence type="ECO:0000256" key="1">
    <source>
        <dbReference type="SAM" id="MobiDB-lite"/>
    </source>
</evidence>
<dbReference type="AlphaFoldDB" id="A0A836B0N7"/>
<feature type="compositionally biased region" description="Low complexity" evidence="1">
    <location>
        <begin position="7"/>
        <end position="21"/>
    </location>
</feature>
<organism evidence="2 3">
    <name type="scientific">Chlamydomonas incerta</name>
    <dbReference type="NCBI Taxonomy" id="51695"/>
    <lineage>
        <taxon>Eukaryota</taxon>
        <taxon>Viridiplantae</taxon>
        <taxon>Chlorophyta</taxon>
        <taxon>core chlorophytes</taxon>
        <taxon>Chlorophyceae</taxon>
        <taxon>CS clade</taxon>
        <taxon>Chlamydomonadales</taxon>
        <taxon>Chlamydomonadaceae</taxon>
        <taxon>Chlamydomonas</taxon>
    </lineage>
</organism>
<evidence type="ECO:0008006" key="4">
    <source>
        <dbReference type="Google" id="ProtNLM"/>
    </source>
</evidence>
<sequence>MPEVALAEQQQQQPAMAPQQPSINPKVAAAIGGLFGRSEDADCQLVFVLDPAPPTGEPPSGGGAAAGCGCTHKEAARLAEPLPAHSFVLRHASDKIAAQLAWARMGASTSALTSKTARASGAAAKAAAPLKQLPEVQLMLGGEEELPAARAAIQFAYTGRVQPGSSVREALQPAAAGSVNAAVLELCSGAALWSDAAENAAFAAALREAKQQLAAHFGDALAVLNDKQLHEQVVALPAAALAALLESDDFGTDSESSGVLVLAEWMAVNYGSTDEALRRRLCGPLRLVQCSRAYLCGVLPVLAARHQRSPTSAAGWFPMTPAEATCMLAYSTASEPERKAMAAEGAPSGPCAGMAMVPAGWRNTQPRRRCLSEGRSFDCSASLTEMETSFGDLKPGEKGFLYLRLLGSRPGDRVVAQGLRWQPYLQWASGASTAGVFVTPRVPAALAATATPGAAAAEEGLLTEAVVAVPRMHVSVRGAAGQQSWSEQYGDGGGVAIGAVAGVWLPARLEGSIVLLPPAS</sequence>
<proteinExistence type="predicted"/>
<name>A0A836B0N7_CHLIN</name>
<keyword evidence="3" id="KW-1185">Reference proteome</keyword>
<dbReference type="EMBL" id="JAEHOC010000003">
    <property type="protein sequence ID" value="KAG2443859.1"/>
    <property type="molecule type" value="Genomic_DNA"/>
</dbReference>
<feature type="region of interest" description="Disordered" evidence="1">
    <location>
        <begin position="1"/>
        <end position="23"/>
    </location>
</feature>
<protein>
    <recommendedName>
        <fullName evidence="4">BACK domain-containing protein</fullName>
    </recommendedName>
</protein>
<evidence type="ECO:0000313" key="2">
    <source>
        <dbReference type="EMBL" id="KAG2443859.1"/>
    </source>
</evidence>
<evidence type="ECO:0000313" key="3">
    <source>
        <dbReference type="Proteomes" id="UP000650467"/>
    </source>
</evidence>